<dbReference type="EMBL" id="WJHE01000753">
    <property type="protein sequence ID" value="MST33867.1"/>
    <property type="molecule type" value="Genomic_DNA"/>
</dbReference>
<feature type="domain" description="Cupin type-2" evidence="2">
    <location>
        <begin position="43"/>
        <end position="81"/>
    </location>
</feature>
<proteinExistence type="predicted"/>
<dbReference type="SUPFAM" id="SSF51182">
    <property type="entry name" value="RmlC-like cupins"/>
    <property type="match status" value="1"/>
</dbReference>
<dbReference type="InterPro" id="IPR014710">
    <property type="entry name" value="RmlC-like_jellyroll"/>
</dbReference>
<name>A0ABW9QX51_9ACTN</name>
<evidence type="ECO:0000256" key="1">
    <source>
        <dbReference type="SAM" id="MobiDB-lite"/>
    </source>
</evidence>
<gene>
    <name evidence="3" type="ORF">GHK86_14210</name>
</gene>
<dbReference type="Pfam" id="PF07883">
    <property type="entry name" value="Cupin_2"/>
    <property type="match status" value="1"/>
</dbReference>
<evidence type="ECO:0000313" key="4">
    <source>
        <dbReference type="Proteomes" id="UP000437736"/>
    </source>
</evidence>
<accession>A0ABW9QX51</accession>
<dbReference type="InterPro" id="IPR013096">
    <property type="entry name" value="Cupin_2"/>
</dbReference>
<protein>
    <submittedName>
        <fullName evidence="3">Cupin domain-containing protein</fullName>
    </submittedName>
</protein>
<keyword evidence="4" id="KW-1185">Reference proteome</keyword>
<feature type="region of interest" description="Disordered" evidence="1">
    <location>
        <begin position="1"/>
        <end position="26"/>
    </location>
</feature>
<dbReference type="Gene3D" id="2.60.120.10">
    <property type="entry name" value="Jelly Rolls"/>
    <property type="match status" value="1"/>
</dbReference>
<reference evidence="3 4" key="1">
    <citation type="submission" date="2019-11" db="EMBL/GenBank/DDBJ databases">
        <title>Acidiferrimicrobium australis gen. nov., sp. nov., an acidophilic and obligately heterotrophic, member of the Actinobacteria that catalyses dissimilatory oxido- reduction of iron isolated from metal-rich acidic water in Chile.</title>
        <authorList>
            <person name="Gonzalez D."/>
            <person name="Huber K."/>
            <person name="Hedrich S."/>
            <person name="Rojas-Villalobos C."/>
            <person name="Quatrini R."/>
            <person name="Dinamarca M.A."/>
            <person name="Schwarz A."/>
            <person name="Canales C."/>
            <person name="Nancucheo I."/>
        </authorList>
    </citation>
    <scope>NUCLEOTIDE SEQUENCE [LARGE SCALE GENOMIC DNA]</scope>
    <source>
        <strain evidence="3 4">USS-CCA1</strain>
    </source>
</reference>
<feature type="non-terminal residue" evidence="3">
    <location>
        <position position="81"/>
    </location>
</feature>
<organism evidence="3 4">
    <name type="scientific">Acidiferrimicrobium australe</name>
    <dbReference type="NCBI Taxonomy" id="2664430"/>
    <lineage>
        <taxon>Bacteria</taxon>
        <taxon>Bacillati</taxon>
        <taxon>Actinomycetota</taxon>
        <taxon>Acidimicrobiia</taxon>
        <taxon>Acidimicrobiales</taxon>
        <taxon>Acidimicrobiaceae</taxon>
        <taxon>Acidiferrimicrobium</taxon>
    </lineage>
</organism>
<dbReference type="InterPro" id="IPR011051">
    <property type="entry name" value="RmlC_Cupin_sf"/>
</dbReference>
<evidence type="ECO:0000313" key="3">
    <source>
        <dbReference type="EMBL" id="MST33867.1"/>
    </source>
</evidence>
<dbReference type="Proteomes" id="UP000437736">
    <property type="component" value="Unassembled WGS sequence"/>
</dbReference>
<evidence type="ECO:0000259" key="2">
    <source>
        <dbReference type="Pfam" id="PF07883"/>
    </source>
</evidence>
<comment type="caution">
    <text evidence="3">The sequence shown here is derived from an EMBL/GenBank/DDBJ whole genome shotgun (WGS) entry which is preliminary data.</text>
</comment>
<sequence>MTEQGGSGELMSCRWLRPPEGPGPSWTTSVISEWELRRATYTDRHPHEEVNVVLEGVLHVTTAGVTRTARAGEVVVVAPGV</sequence>